<evidence type="ECO:0000313" key="1">
    <source>
        <dbReference type="EMBL" id="SCY45266.1"/>
    </source>
</evidence>
<protein>
    <submittedName>
        <fullName evidence="1">Uncharacterized protein</fullName>
    </submittedName>
</protein>
<gene>
    <name evidence="1" type="ORF">SAMN05216233_109140</name>
</gene>
<sequence length="82" mass="9355">MPDFKNKLIEVCTECGRACCWQGQFMCSESLGADTELKTVAELQAKDYGESEDYWSDERLSLLFGDPAPHGYREDARLEKNQ</sequence>
<keyword evidence="2" id="KW-1185">Reference proteome</keyword>
<evidence type="ECO:0000313" key="2">
    <source>
        <dbReference type="Proteomes" id="UP000198870"/>
    </source>
</evidence>
<name>A0A1G5G168_9BACT</name>
<reference evidence="1 2" key="1">
    <citation type="submission" date="2016-10" db="EMBL/GenBank/DDBJ databases">
        <authorList>
            <person name="de Groot N.N."/>
        </authorList>
    </citation>
    <scope>NUCLEOTIDE SEQUENCE [LARGE SCALE GENOMIC DNA]</scope>
    <source>
        <strain evidence="1 2">AA1</strain>
    </source>
</reference>
<organism evidence="1 2">
    <name type="scientific">Desulfoluna spongiiphila</name>
    <dbReference type="NCBI Taxonomy" id="419481"/>
    <lineage>
        <taxon>Bacteria</taxon>
        <taxon>Pseudomonadati</taxon>
        <taxon>Thermodesulfobacteriota</taxon>
        <taxon>Desulfobacteria</taxon>
        <taxon>Desulfobacterales</taxon>
        <taxon>Desulfolunaceae</taxon>
        <taxon>Desulfoluna</taxon>
    </lineage>
</organism>
<dbReference type="STRING" id="419481.SAMN05216233_109140"/>
<proteinExistence type="predicted"/>
<dbReference type="Proteomes" id="UP000198870">
    <property type="component" value="Unassembled WGS sequence"/>
</dbReference>
<accession>A0A1G5G168</accession>
<dbReference type="EMBL" id="FMUX01000009">
    <property type="protein sequence ID" value="SCY45266.1"/>
    <property type="molecule type" value="Genomic_DNA"/>
</dbReference>
<dbReference type="AlphaFoldDB" id="A0A1G5G168"/>
<dbReference type="RefSeq" id="WP_092211208.1">
    <property type="nucleotide sequence ID" value="NZ_FMUX01000009.1"/>
</dbReference>